<feature type="region of interest" description="Disordered" evidence="1">
    <location>
        <begin position="119"/>
        <end position="223"/>
    </location>
</feature>
<sequence>MTSVPLSSRSSTMGGTAAYSNTIPTTTSSQTDILTTANRYTSQYPTPPAFPHKQTSAYQYPTTASSPTFKAVQPPSPALTASSIPEDSSVTYPIRPAHAHHFSIADSLFKLPPILTRASTVSSRSASPTRTHSRPSTPQSAISSTFSTASTASSVSVGARQHQHQRTHTRSGSKSFLEFFSPYASPGPDEYPAPEDFDMDHQSRSYTTRTRARQQSSASTTTNSTFAWLKSRVTSTSPSFVPASNNPKSPLDPYSNLDIPSVLLPNGPPDEPTPAFTSLLTTATALLSDLSSAYTSRTRALTESTAENAAQADELDEAETRARHLRMQLSDMSARLADTESALRGQLVEERQRREEAERELAQLRRERKRDSRTRISDSDSGFESDEESTLHSLNSSVESSPVIPTSQERKAVGPWGTNRAPVNGDVARENILLRQRVVELESAVDACLGLL</sequence>
<evidence type="ECO:0000313" key="2">
    <source>
        <dbReference type="EMBL" id="KAF2669471.1"/>
    </source>
</evidence>
<dbReference type="Proteomes" id="UP000799302">
    <property type="component" value="Unassembled WGS sequence"/>
</dbReference>
<feature type="region of interest" description="Disordered" evidence="1">
    <location>
        <begin position="347"/>
        <end position="418"/>
    </location>
</feature>
<keyword evidence="3" id="KW-1185">Reference proteome</keyword>
<feature type="region of interest" description="Disordered" evidence="1">
    <location>
        <begin position="1"/>
        <end position="85"/>
    </location>
</feature>
<feature type="compositionally biased region" description="Polar residues" evidence="1">
    <location>
        <begin position="391"/>
        <end position="407"/>
    </location>
</feature>
<gene>
    <name evidence="2" type="ORF">BT63DRAFT_261764</name>
</gene>
<feature type="compositionally biased region" description="Low complexity" evidence="1">
    <location>
        <begin position="204"/>
        <end position="223"/>
    </location>
</feature>
<feature type="compositionally biased region" description="Polar residues" evidence="1">
    <location>
        <begin position="1"/>
        <end position="24"/>
    </location>
</feature>
<reference evidence="2" key="1">
    <citation type="journal article" date="2020" name="Stud. Mycol.">
        <title>101 Dothideomycetes genomes: a test case for predicting lifestyles and emergence of pathogens.</title>
        <authorList>
            <person name="Haridas S."/>
            <person name="Albert R."/>
            <person name="Binder M."/>
            <person name="Bloem J."/>
            <person name="Labutti K."/>
            <person name="Salamov A."/>
            <person name="Andreopoulos B."/>
            <person name="Baker S."/>
            <person name="Barry K."/>
            <person name="Bills G."/>
            <person name="Bluhm B."/>
            <person name="Cannon C."/>
            <person name="Castanera R."/>
            <person name="Culley D."/>
            <person name="Daum C."/>
            <person name="Ezra D."/>
            <person name="Gonzalez J."/>
            <person name="Henrissat B."/>
            <person name="Kuo A."/>
            <person name="Liang C."/>
            <person name="Lipzen A."/>
            <person name="Lutzoni F."/>
            <person name="Magnuson J."/>
            <person name="Mondo S."/>
            <person name="Nolan M."/>
            <person name="Ohm R."/>
            <person name="Pangilinan J."/>
            <person name="Park H.-J."/>
            <person name="Ramirez L."/>
            <person name="Alfaro M."/>
            <person name="Sun H."/>
            <person name="Tritt A."/>
            <person name="Yoshinaga Y."/>
            <person name="Zwiers L.-H."/>
            <person name="Turgeon B."/>
            <person name="Goodwin S."/>
            <person name="Spatafora J."/>
            <person name="Crous P."/>
            <person name="Grigoriev I."/>
        </authorList>
    </citation>
    <scope>NUCLEOTIDE SEQUENCE</scope>
    <source>
        <strain evidence="2">CBS 115976</strain>
    </source>
</reference>
<feature type="compositionally biased region" description="Basic and acidic residues" evidence="1">
    <location>
        <begin position="347"/>
        <end position="378"/>
    </location>
</feature>
<evidence type="ECO:0000256" key="1">
    <source>
        <dbReference type="SAM" id="MobiDB-lite"/>
    </source>
</evidence>
<accession>A0A6A6UD12</accession>
<name>A0A6A6UD12_9PEZI</name>
<dbReference type="EMBL" id="MU004235">
    <property type="protein sequence ID" value="KAF2669471.1"/>
    <property type="molecule type" value="Genomic_DNA"/>
</dbReference>
<feature type="compositionally biased region" description="Polar residues" evidence="1">
    <location>
        <begin position="53"/>
        <end position="68"/>
    </location>
</feature>
<proteinExistence type="predicted"/>
<dbReference type="AlphaFoldDB" id="A0A6A6UD12"/>
<evidence type="ECO:0000313" key="3">
    <source>
        <dbReference type="Proteomes" id="UP000799302"/>
    </source>
</evidence>
<feature type="compositionally biased region" description="Low complexity" evidence="1">
    <location>
        <begin position="119"/>
        <end position="130"/>
    </location>
</feature>
<feature type="compositionally biased region" description="Low complexity" evidence="1">
    <location>
        <begin position="25"/>
        <end position="36"/>
    </location>
</feature>
<feature type="compositionally biased region" description="Low complexity" evidence="1">
    <location>
        <begin position="140"/>
        <end position="156"/>
    </location>
</feature>
<dbReference type="OrthoDB" id="5377009at2759"/>
<protein>
    <submittedName>
        <fullName evidence="2">Uncharacterized protein</fullName>
    </submittedName>
</protein>
<feature type="compositionally biased region" description="Basic residues" evidence="1">
    <location>
        <begin position="161"/>
        <end position="171"/>
    </location>
</feature>
<organism evidence="2 3">
    <name type="scientific">Microthyrium microscopicum</name>
    <dbReference type="NCBI Taxonomy" id="703497"/>
    <lineage>
        <taxon>Eukaryota</taxon>
        <taxon>Fungi</taxon>
        <taxon>Dikarya</taxon>
        <taxon>Ascomycota</taxon>
        <taxon>Pezizomycotina</taxon>
        <taxon>Dothideomycetes</taxon>
        <taxon>Dothideomycetes incertae sedis</taxon>
        <taxon>Microthyriales</taxon>
        <taxon>Microthyriaceae</taxon>
        <taxon>Microthyrium</taxon>
    </lineage>
</organism>